<evidence type="ECO:0000313" key="3">
    <source>
        <dbReference type="Proteomes" id="UP000233375"/>
    </source>
</evidence>
<accession>A0A2N0Z011</accession>
<feature type="domain" description="Transposase InsH N-terminal" evidence="1">
    <location>
        <begin position="51"/>
        <end position="127"/>
    </location>
</feature>
<dbReference type="Pfam" id="PF05598">
    <property type="entry name" value="DUF772"/>
    <property type="match status" value="1"/>
</dbReference>
<gene>
    <name evidence="2" type="ORF">CWS01_14220</name>
</gene>
<dbReference type="Proteomes" id="UP000233375">
    <property type="component" value="Unassembled WGS sequence"/>
</dbReference>
<dbReference type="RefSeq" id="WP_101177862.1">
    <property type="nucleotide sequence ID" value="NZ_PISE01000031.1"/>
</dbReference>
<dbReference type="InterPro" id="IPR008490">
    <property type="entry name" value="Transposase_InsH_N"/>
</dbReference>
<evidence type="ECO:0000259" key="1">
    <source>
        <dbReference type="Pfam" id="PF05598"/>
    </source>
</evidence>
<sequence length="128" mass="14872">MSNLTTTNPNYNMEQTSLPLPIQEQISPPKKRKIAPTFLPYNNQQTTVIFDIQEFIPENHVARVIDEMVEFIKEEVFFEHYQGGGRSSYHPKMMAKVILYAYSQKVYSCREIAKLVTENIPTMWLAAL</sequence>
<dbReference type="PANTHER" id="PTHR33408">
    <property type="entry name" value="TRANSPOSASE"/>
    <property type="match status" value="1"/>
</dbReference>
<evidence type="ECO:0000313" key="2">
    <source>
        <dbReference type="EMBL" id="PKG22841.1"/>
    </source>
</evidence>
<comment type="caution">
    <text evidence="2">The sequence shown here is derived from an EMBL/GenBank/DDBJ whole genome shotgun (WGS) entry which is preliminary data.</text>
</comment>
<name>A0A2N0Z011_9BACI</name>
<keyword evidence="3" id="KW-1185">Reference proteome</keyword>
<dbReference type="EMBL" id="PISE01000031">
    <property type="protein sequence ID" value="PKG22841.1"/>
    <property type="molecule type" value="Genomic_DNA"/>
</dbReference>
<reference evidence="2 3" key="1">
    <citation type="journal article" date="2003" name="Int. J. Syst. Evol. Microbiol.">
        <title>Bacillus nealsonii sp. nov., isolated from a spacecraft-assembly facility, whose spores are gamma-radiation resistant.</title>
        <authorList>
            <person name="Venkateswaran K."/>
            <person name="Kempf M."/>
            <person name="Chen F."/>
            <person name="Satomi M."/>
            <person name="Nicholson W."/>
            <person name="Kern R."/>
        </authorList>
    </citation>
    <scope>NUCLEOTIDE SEQUENCE [LARGE SCALE GENOMIC DNA]</scope>
    <source>
        <strain evidence="2 3">FO-92</strain>
    </source>
</reference>
<dbReference type="AlphaFoldDB" id="A0A2N0Z011"/>
<proteinExistence type="predicted"/>
<protein>
    <recommendedName>
        <fullName evidence="1">Transposase InsH N-terminal domain-containing protein</fullName>
    </recommendedName>
</protein>
<dbReference type="PANTHER" id="PTHR33408:SF2">
    <property type="entry name" value="TRANSPOSASE DDE DOMAIN-CONTAINING PROTEIN"/>
    <property type="match status" value="1"/>
</dbReference>
<dbReference type="OrthoDB" id="2236403at2"/>
<organism evidence="2 3">
    <name type="scientific">Niallia nealsonii</name>
    <dbReference type="NCBI Taxonomy" id="115979"/>
    <lineage>
        <taxon>Bacteria</taxon>
        <taxon>Bacillati</taxon>
        <taxon>Bacillota</taxon>
        <taxon>Bacilli</taxon>
        <taxon>Bacillales</taxon>
        <taxon>Bacillaceae</taxon>
        <taxon>Niallia</taxon>
    </lineage>
</organism>